<proteinExistence type="predicted"/>
<keyword evidence="1" id="KW-0732">Signal</keyword>
<accession>A0AAF5CSQ1</accession>
<feature type="domain" description="Ground-like" evidence="2">
    <location>
        <begin position="41"/>
        <end position="110"/>
    </location>
</feature>
<reference evidence="4" key="1">
    <citation type="submission" date="2024-02" db="UniProtKB">
        <authorList>
            <consortium name="WormBaseParasite"/>
        </authorList>
    </citation>
    <scope>IDENTIFICATION</scope>
</reference>
<feature type="signal peptide" evidence="1">
    <location>
        <begin position="1"/>
        <end position="22"/>
    </location>
</feature>
<keyword evidence="3" id="KW-1185">Reference proteome</keyword>
<dbReference type="Proteomes" id="UP000035681">
    <property type="component" value="Unplaced"/>
</dbReference>
<dbReference type="InterPro" id="IPR007284">
    <property type="entry name" value="Ground-like_dom"/>
</dbReference>
<sequence>MMINIFKFIIIFFIIFIGLVNCHKLIKRNDDINNNNNLETPKCNSETLKDYMKQNINESPSESKRAIQRVAEAKIGGTFSVICSKENFSYLVVTRLYCEVQVDNVTCFAFIHE</sequence>
<organism evidence="3 4">
    <name type="scientific">Strongyloides stercoralis</name>
    <name type="common">Threadworm</name>
    <dbReference type="NCBI Taxonomy" id="6248"/>
    <lineage>
        <taxon>Eukaryota</taxon>
        <taxon>Metazoa</taxon>
        <taxon>Ecdysozoa</taxon>
        <taxon>Nematoda</taxon>
        <taxon>Chromadorea</taxon>
        <taxon>Rhabditida</taxon>
        <taxon>Tylenchina</taxon>
        <taxon>Panagrolaimomorpha</taxon>
        <taxon>Strongyloidoidea</taxon>
        <taxon>Strongyloididae</taxon>
        <taxon>Strongyloides</taxon>
    </lineage>
</organism>
<evidence type="ECO:0000256" key="1">
    <source>
        <dbReference type="SAM" id="SignalP"/>
    </source>
</evidence>
<name>A0AAF5CSQ1_STRER</name>
<protein>
    <recommendedName>
        <fullName evidence="2">Ground-like domain-containing protein</fullName>
    </recommendedName>
</protein>
<dbReference type="AlphaFoldDB" id="A0AAF5CSQ1"/>
<feature type="chain" id="PRO_5041924908" description="Ground-like domain-containing protein" evidence="1">
    <location>
        <begin position="23"/>
        <end position="113"/>
    </location>
</feature>
<dbReference type="WBParaSite" id="TCONS_00001143.p1">
    <property type="protein sequence ID" value="TCONS_00001143.p1"/>
    <property type="gene ID" value="XLOC_001069"/>
</dbReference>
<dbReference type="Pfam" id="PF04155">
    <property type="entry name" value="Ground-like"/>
    <property type="match status" value="1"/>
</dbReference>
<evidence type="ECO:0000313" key="3">
    <source>
        <dbReference type="Proteomes" id="UP000035681"/>
    </source>
</evidence>
<evidence type="ECO:0000313" key="4">
    <source>
        <dbReference type="WBParaSite" id="TCONS_00001143.p1"/>
    </source>
</evidence>
<evidence type="ECO:0000259" key="2">
    <source>
        <dbReference type="Pfam" id="PF04155"/>
    </source>
</evidence>